<gene>
    <name evidence="2" type="ORF">DXX93_15535</name>
</gene>
<feature type="transmembrane region" description="Helical" evidence="1">
    <location>
        <begin position="69"/>
        <end position="89"/>
    </location>
</feature>
<organism evidence="2 3">
    <name type="scientific">Thalassotalea euphylliae</name>
    <dbReference type="NCBI Taxonomy" id="1655234"/>
    <lineage>
        <taxon>Bacteria</taxon>
        <taxon>Pseudomonadati</taxon>
        <taxon>Pseudomonadota</taxon>
        <taxon>Gammaproteobacteria</taxon>
        <taxon>Alteromonadales</taxon>
        <taxon>Colwelliaceae</taxon>
        <taxon>Thalassotalea</taxon>
    </lineage>
</organism>
<dbReference type="EMBL" id="QUOU01000001">
    <property type="protein sequence ID" value="REL27829.1"/>
    <property type="molecule type" value="Genomic_DNA"/>
</dbReference>
<feature type="transmembrane region" description="Helical" evidence="1">
    <location>
        <begin position="6"/>
        <end position="23"/>
    </location>
</feature>
<reference evidence="2 3" key="1">
    <citation type="submission" date="2018-08" db="EMBL/GenBank/DDBJ databases">
        <title>Thalassotalea euphylliae genome.</title>
        <authorList>
            <person name="Summers S."/>
            <person name="Rice S.A."/>
            <person name="Freckelton M.L."/>
            <person name="Nedved B.T."/>
            <person name="Hadfield M.G."/>
        </authorList>
    </citation>
    <scope>NUCLEOTIDE SEQUENCE [LARGE SCALE GENOMIC DNA]</scope>
    <source>
        <strain evidence="2 3">H1</strain>
    </source>
</reference>
<dbReference type="OrthoDB" id="7063456at2"/>
<proteinExistence type="predicted"/>
<keyword evidence="1" id="KW-0472">Membrane</keyword>
<accession>A0A3E0TTN0</accession>
<evidence type="ECO:0000313" key="2">
    <source>
        <dbReference type="EMBL" id="REL27829.1"/>
    </source>
</evidence>
<dbReference type="Proteomes" id="UP000256478">
    <property type="component" value="Unassembled WGS sequence"/>
</dbReference>
<evidence type="ECO:0000256" key="1">
    <source>
        <dbReference type="SAM" id="Phobius"/>
    </source>
</evidence>
<evidence type="ECO:0000313" key="3">
    <source>
        <dbReference type="Proteomes" id="UP000256478"/>
    </source>
</evidence>
<dbReference type="AlphaFoldDB" id="A0A3E0TTN0"/>
<feature type="transmembrane region" description="Helical" evidence="1">
    <location>
        <begin position="35"/>
        <end position="54"/>
    </location>
</feature>
<protein>
    <recommendedName>
        <fullName evidence="4">DUF2818 family protein</fullName>
    </recommendedName>
</protein>
<keyword evidence="1" id="KW-0812">Transmembrane</keyword>
<dbReference type="RefSeq" id="WP_116008896.1">
    <property type="nucleotide sequence ID" value="NZ_QUOU01000001.1"/>
</dbReference>
<name>A0A3E0TTN0_9GAMM</name>
<keyword evidence="1" id="KW-1133">Transmembrane helix</keyword>
<evidence type="ECO:0008006" key="4">
    <source>
        <dbReference type="Google" id="ProtNLM"/>
    </source>
</evidence>
<comment type="caution">
    <text evidence="2">The sequence shown here is derived from an EMBL/GenBank/DDBJ whole genome shotgun (WGS) entry which is preliminary data.</text>
</comment>
<sequence length="98" mass="11244">MSAEIFILFLNLAIVLVAYCSVYPKLAGNNANRIALFDLIASGFALFVVGSKYWGTGEQFTLLFLDTNWFWFTLICYGLVEAPIAYWYIKKHKVNLYE</sequence>